<name>A0A0R1KDW9_9LACO</name>
<feature type="domain" description="HTH cro/C1-type" evidence="2">
    <location>
        <begin position="9"/>
        <end position="63"/>
    </location>
</feature>
<dbReference type="InterPro" id="IPR010982">
    <property type="entry name" value="Lambda_DNA-bd_dom_sf"/>
</dbReference>
<accession>A0A0R1KDW9</accession>
<dbReference type="AlphaFoldDB" id="A0A0R1KDW9"/>
<dbReference type="PATRIC" id="fig|1423775.4.peg.2410"/>
<dbReference type="RefSeq" id="WP_025023905.1">
    <property type="nucleotide sequence ID" value="NZ_AZDZ01000022.1"/>
</dbReference>
<dbReference type="STRING" id="1423775.FD03_GL002369"/>
<keyword evidence="1" id="KW-0238">DNA-binding</keyword>
<comment type="caution">
    <text evidence="3">The sequence shown here is derived from an EMBL/GenBank/DDBJ whole genome shotgun (WGS) entry which is preliminary data.</text>
</comment>
<dbReference type="eggNOG" id="COG1476">
    <property type="taxonomic scope" value="Bacteria"/>
</dbReference>
<dbReference type="Gene3D" id="1.10.260.40">
    <property type="entry name" value="lambda repressor-like DNA-binding domains"/>
    <property type="match status" value="1"/>
</dbReference>
<keyword evidence="4" id="KW-1185">Reference proteome</keyword>
<evidence type="ECO:0000313" key="3">
    <source>
        <dbReference type="EMBL" id="KRK78593.1"/>
    </source>
</evidence>
<dbReference type="OrthoDB" id="9812495at2"/>
<evidence type="ECO:0000313" key="4">
    <source>
        <dbReference type="Proteomes" id="UP000051248"/>
    </source>
</evidence>
<gene>
    <name evidence="3" type="ORF">FD03_GL002369</name>
</gene>
<organism evidence="3 4">
    <name type="scientific">Companilactobacillus nodensis DSM 19682 = JCM 14932 = NBRC 107160</name>
    <dbReference type="NCBI Taxonomy" id="1423775"/>
    <lineage>
        <taxon>Bacteria</taxon>
        <taxon>Bacillati</taxon>
        <taxon>Bacillota</taxon>
        <taxon>Bacilli</taxon>
        <taxon>Lactobacillales</taxon>
        <taxon>Lactobacillaceae</taxon>
        <taxon>Companilactobacillus</taxon>
    </lineage>
</organism>
<dbReference type="SUPFAM" id="SSF47413">
    <property type="entry name" value="lambda repressor-like DNA-binding domains"/>
    <property type="match status" value="1"/>
</dbReference>
<evidence type="ECO:0000259" key="2">
    <source>
        <dbReference type="PROSITE" id="PS50943"/>
    </source>
</evidence>
<dbReference type="PANTHER" id="PTHR46558">
    <property type="entry name" value="TRACRIPTIONAL REGULATORY PROTEIN-RELATED-RELATED"/>
    <property type="match status" value="1"/>
</dbReference>
<proteinExistence type="predicted"/>
<reference evidence="3 4" key="1">
    <citation type="journal article" date="2015" name="Genome Announc.">
        <title>Expanding the biotechnology potential of lactobacilli through comparative genomics of 213 strains and associated genera.</title>
        <authorList>
            <person name="Sun Z."/>
            <person name="Harris H.M."/>
            <person name="McCann A."/>
            <person name="Guo C."/>
            <person name="Argimon S."/>
            <person name="Zhang W."/>
            <person name="Yang X."/>
            <person name="Jeffery I.B."/>
            <person name="Cooney J.C."/>
            <person name="Kagawa T.F."/>
            <person name="Liu W."/>
            <person name="Song Y."/>
            <person name="Salvetti E."/>
            <person name="Wrobel A."/>
            <person name="Rasinkangas P."/>
            <person name="Parkhill J."/>
            <person name="Rea M.C."/>
            <person name="O'Sullivan O."/>
            <person name="Ritari J."/>
            <person name="Douillard F.P."/>
            <person name="Paul Ross R."/>
            <person name="Yang R."/>
            <person name="Briner A.E."/>
            <person name="Felis G.E."/>
            <person name="de Vos W.M."/>
            <person name="Barrangou R."/>
            <person name="Klaenhammer T.R."/>
            <person name="Caufield P.W."/>
            <person name="Cui Y."/>
            <person name="Zhang H."/>
            <person name="O'Toole P.W."/>
        </authorList>
    </citation>
    <scope>NUCLEOTIDE SEQUENCE [LARGE SCALE GENOMIC DNA]</scope>
    <source>
        <strain evidence="3 4">DSM 19682</strain>
    </source>
</reference>
<dbReference type="EMBL" id="AZDZ01000022">
    <property type="protein sequence ID" value="KRK78593.1"/>
    <property type="molecule type" value="Genomic_DNA"/>
</dbReference>
<dbReference type="InterPro" id="IPR001387">
    <property type="entry name" value="Cro/C1-type_HTH"/>
</dbReference>
<dbReference type="CDD" id="cd00093">
    <property type="entry name" value="HTH_XRE"/>
    <property type="match status" value="1"/>
</dbReference>
<dbReference type="PROSITE" id="PS50943">
    <property type="entry name" value="HTH_CROC1"/>
    <property type="match status" value="1"/>
</dbReference>
<protein>
    <submittedName>
        <fullName evidence="3">XRE family transcriptional regulator</fullName>
    </submittedName>
</protein>
<dbReference type="PANTHER" id="PTHR46558:SF11">
    <property type="entry name" value="HTH-TYPE TRANSCRIPTIONAL REGULATOR XRE"/>
    <property type="match status" value="1"/>
</dbReference>
<dbReference type="Proteomes" id="UP000051248">
    <property type="component" value="Unassembled WGS sequence"/>
</dbReference>
<dbReference type="SMART" id="SM00530">
    <property type="entry name" value="HTH_XRE"/>
    <property type="match status" value="1"/>
</dbReference>
<dbReference type="GO" id="GO:0003677">
    <property type="term" value="F:DNA binding"/>
    <property type="evidence" value="ECO:0007669"/>
    <property type="project" value="UniProtKB-KW"/>
</dbReference>
<sequence length="376" mass="43523">MELNMGMIISQKRKEKQITQQQLAEFMGVSKASVSKWETGQSYPDITLIPLLAGYFNISIDQLMNYSNNLSTEQIRHIYTSITHQFETDPPEEVWKSIEDVIHRYYSCAPLVLEMGQLLLNHGDLLPGDSREEKMQTYLGEAQKLFSHVLEISNDRVLLDKATDYSAYCALMLKKPDEVLNMLGEYVPEYYPTESLIAWAYQLKCDKGKAIATTQSSLFQYTAVMMSQINNYLQLVTDQPDKFKQTYDIGQSLIESFSLKQLNPAVVINFYNSSAIRFAQQHLADSVMKCLSEYINVLRSITFPLRLHGNDYFDRIDSWLDQTDLGHALPRDENQMKADFITIVTENPFLQQYQDNEEFKEILKRLNTIEERFKNA</sequence>
<evidence type="ECO:0000256" key="1">
    <source>
        <dbReference type="ARBA" id="ARBA00023125"/>
    </source>
</evidence>
<dbReference type="Pfam" id="PF01381">
    <property type="entry name" value="HTH_3"/>
    <property type="match status" value="1"/>
</dbReference>